<sequence length="728" mass="81540">MGAAQGMFPMMNPNMWNVPMNQWQQFFGNQQFPPHGFNPMMMMPPGISPTLPQTNSQGSSASLVPSQQQQVSGNKNKKKIQKGATSDSQKNSGDKGGSLMQTPSSSGPGPVLDPKFKNVTCYNCGELGHYVGLCTRVKRCFICSKTGHHMDNCLMWYSLLPTAQYWGSANPGLGFFHVDVEGPEAVQWLNMDNVGIVVIKEGEISAEELEKSFNDMWKVNWFWQIRQVGPKKFLVRFPPSKRIKELVEYPSINLKKEGVVIYFENWEGETEPFEEFQEIWVKIFGIPPKWLTWKTICQVSTALGVLINIDWQVIFRSFYEEVRVKVAVRDKSKIPSNKLFEMEQCFFLINFLVESDGETIEVDGDDDEDPGQSNEGDKVEDDAELGDDFKALEKSNAGGDNSKMETDPSYSGGRSGPRPTSQMAMESSVQAKVFGKEPMIPTECALVIRSAEENIGKNLLQHFEEEEDDAGEGTKSAEEGELPKACVSSMLPNVWKEKKQWGPVQATRMSSRIPRDGKSAIEKAQDLKKAKNLEIPKVANQRRRKKQICQLKGEDGMVEDNKGMLKIAVDYYKNLFCKETCLDIDLVDDFWDPEDLVSQKHNDMLNAEFSEKEVKDAIFGSYAEGFMEELGLQLCTMANPPEGRRKRKIEDNIEQGGGCSSEAAAAVVAGAWLTPQKKARTTLEICDMNTTRGFGPMLITAEDMRRTLEANDLILVGDGAGFQVLNRP</sequence>
<feature type="compositionally biased region" description="Acidic residues" evidence="2">
    <location>
        <begin position="360"/>
        <end position="370"/>
    </location>
</feature>
<proteinExistence type="predicted"/>
<dbReference type="InterPro" id="IPR001878">
    <property type="entry name" value="Znf_CCHC"/>
</dbReference>
<dbReference type="SUPFAM" id="SSF57756">
    <property type="entry name" value="Retrovirus zinc finger-like domains"/>
    <property type="match status" value="1"/>
</dbReference>
<feature type="compositionally biased region" description="Polar residues" evidence="2">
    <location>
        <begin position="418"/>
        <end position="427"/>
    </location>
</feature>
<dbReference type="PANTHER" id="PTHR33170">
    <property type="entry name" value="DUF4283 DOMAIN-CONTAINING PROTEIN-RELATED"/>
    <property type="match status" value="1"/>
</dbReference>
<dbReference type="SMART" id="SM00343">
    <property type="entry name" value="ZnF_C2HC"/>
    <property type="match status" value="2"/>
</dbReference>
<dbReference type="Proteomes" id="UP001231189">
    <property type="component" value="Unassembled WGS sequence"/>
</dbReference>
<dbReference type="InterPro" id="IPR036875">
    <property type="entry name" value="Znf_CCHC_sf"/>
</dbReference>
<keyword evidence="1" id="KW-0863">Zinc-finger</keyword>
<evidence type="ECO:0000256" key="1">
    <source>
        <dbReference type="PROSITE-ProRule" id="PRU00047"/>
    </source>
</evidence>
<feature type="region of interest" description="Disordered" evidence="2">
    <location>
        <begin position="39"/>
        <end position="111"/>
    </location>
</feature>
<dbReference type="PROSITE" id="PS50158">
    <property type="entry name" value="ZF_CCHC"/>
    <property type="match status" value="1"/>
</dbReference>
<dbReference type="GO" id="GO:0003676">
    <property type="term" value="F:nucleic acid binding"/>
    <property type="evidence" value="ECO:0007669"/>
    <property type="project" value="InterPro"/>
</dbReference>
<comment type="caution">
    <text evidence="4">The sequence shown here is derived from an EMBL/GenBank/DDBJ whole genome shotgun (WGS) entry which is preliminary data.</text>
</comment>
<dbReference type="Gene3D" id="4.10.60.10">
    <property type="entry name" value="Zinc finger, CCHC-type"/>
    <property type="match status" value="1"/>
</dbReference>
<evidence type="ECO:0000256" key="2">
    <source>
        <dbReference type="SAM" id="MobiDB-lite"/>
    </source>
</evidence>
<protein>
    <recommendedName>
        <fullName evidence="3">CCHC-type domain-containing protein</fullName>
    </recommendedName>
</protein>
<reference evidence="4" key="1">
    <citation type="submission" date="2023-07" db="EMBL/GenBank/DDBJ databases">
        <title>A chromosome-level genome assembly of Lolium multiflorum.</title>
        <authorList>
            <person name="Chen Y."/>
            <person name="Copetti D."/>
            <person name="Kolliker R."/>
            <person name="Studer B."/>
        </authorList>
    </citation>
    <scope>NUCLEOTIDE SEQUENCE</scope>
    <source>
        <strain evidence="4">02402/16</strain>
        <tissue evidence="4">Leaf</tissue>
    </source>
</reference>
<keyword evidence="5" id="KW-1185">Reference proteome</keyword>
<keyword evidence="1" id="KW-0862">Zinc</keyword>
<name>A0AAD8VHU5_LOLMU</name>
<accession>A0AAD8VHU5</accession>
<dbReference type="PANTHER" id="PTHR33170:SF48">
    <property type="entry name" value="CCHC-TYPE DOMAIN-CONTAINING PROTEIN"/>
    <property type="match status" value="1"/>
</dbReference>
<gene>
    <name evidence="4" type="ORF">QYE76_029048</name>
</gene>
<evidence type="ECO:0000259" key="3">
    <source>
        <dbReference type="PROSITE" id="PS50158"/>
    </source>
</evidence>
<feature type="region of interest" description="Disordered" evidence="2">
    <location>
        <begin position="360"/>
        <end position="427"/>
    </location>
</feature>
<dbReference type="EMBL" id="JAUUTY010000007">
    <property type="protein sequence ID" value="KAK1605375.1"/>
    <property type="molecule type" value="Genomic_DNA"/>
</dbReference>
<evidence type="ECO:0000313" key="5">
    <source>
        <dbReference type="Proteomes" id="UP001231189"/>
    </source>
</evidence>
<keyword evidence="1" id="KW-0479">Metal-binding</keyword>
<dbReference type="AlphaFoldDB" id="A0AAD8VHU5"/>
<dbReference type="GO" id="GO:0008270">
    <property type="term" value="F:zinc ion binding"/>
    <property type="evidence" value="ECO:0007669"/>
    <property type="project" value="UniProtKB-KW"/>
</dbReference>
<evidence type="ECO:0000313" key="4">
    <source>
        <dbReference type="EMBL" id="KAK1605375.1"/>
    </source>
</evidence>
<organism evidence="4 5">
    <name type="scientific">Lolium multiflorum</name>
    <name type="common">Italian ryegrass</name>
    <name type="synonym">Lolium perenne subsp. multiflorum</name>
    <dbReference type="NCBI Taxonomy" id="4521"/>
    <lineage>
        <taxon>Eukaryota</taxon>
        <taxon>Viridiplantae</taxon>
        <taxon>Streptophyta</taxon>
        <taxon>Embryophyta</taxon>
        <taxon>Tracheophyta</taxon>
        <taxon>Spermatophyta</taxon>
        <taxon>Magnoliopsida</taxon>
        <taxon>Liliopsida</taxon>
        <taxon>Poales</taxon>
        <taxon>Poaceae</taxon>
        <taxon>BOP clade</taxon>
        <taxon>Pooideae</taxon>
        <taxon>Poodae</taxon>
        <taxon>Poeae</taxon>
        <taxon>Poeae Chloroplast Group 2 (Poeae type)</taxon>
        <taxon>Loliodinae</taxon>
        <taxon>Loliinae</taxon>
        <taxon>Lolium</taxon>
    </lineage>
</organism>
<feature type="compositionally biased region" description="Polar residues" evidence="2">
    <location>
        <begin position="50"/>
        <end position="74"/>
    </location>
</feature>
<dbReference type="Pfam" id="PF00098">
    <property type="entry name" value="zf-CCHC"/>
    <property type="match status" value="1"/>
</dbReference>
<feature type="domain" description="CCHC-type" evidence="3">
    <location>
        <begin position="121"/>
        <end position="136"/>
    </location>
</feature>